<feature type="transmembrane region" description="Helical" evidence="10">
    <location>
        <begin position="246"/>
        <end position="262"/>
    </location>
</feature>
<protein>
    <submittedName>
        <fullName evidence="12">Cation:proton antiporter</fullName>
    </submittedName>
</protein>
<feature type="transmembrane region" description="Helical" evidence="10">
    <location>
        <begin position="113"/>
        <end position="134"/>
    </location>
</feature>
<feature type="transmembrane region" description="Helical" evidence="10">
    <location>
        <begin position="372"/>
        <end position="392"/>
    </location>
</feature>
<feature type="domain" description="Cation/H+ exchanger transmembrane" evidence="11">
    <location>
        <begin position="11"/>
        <end position="390"/>
    </location>
</feature>
<dbReference type="PANTHER" id="PTHR43562:SF3">
    <property type="entry name" value="SODIUM ION_PROTON EXCHANGER (EUROFUNG)"/>
    <property type="match status" value="1"/>
</dbReference>
<evidence type="ECO:0000256" key="1">
    <source>
        <dbReference type="ARBA" id="ARBA00004141"/>
    </source>
</evidence>
<comment type="subcellular location">
    <subcellularLocation>
        <location evidence="1">Membrane</location>
        <topology evidence="1">Multi-pass membrane protein</topology>
    </subcellularLocation>
</comment>
<feature type="transmembrane region" description="Helical" evidence="10">
    <location>
        <begin position="306"/>
        <end position="326"/>
    </location>
</feature>
<keyword evidence="13" id="KW-1185">Reference proteome</keyword>
<dbReference type="Pfam" id="PF00999">
    <property type="entry name" value="Na_H_Exchanger"/>
    <property type="match status" value="1"/>
</dbReference>
<keyword evidence="4 10" id="KW-0812">Transmembrane</keyword>
<dbReference type="GO" id="GO:0006814">
    <property type="term" value="P:sodium ion transport"/>
    <property type="evidence" value="ECO:0007669"/>
    <property type="project" value="UniProtKB-KW"/>
</dbReference>
<organism evidence="12 13">
    <name type="scientific">Hydrogenophaga aromaticivorans</name>
    <dbReference type="NCBI Taxonomy" id="2610898"/>
    <lineage>
        <taxon>Bacteria</taxon>
        <taxon>Pseudomonadati</taxon>
        <taxon>Pseudomonadota</taxon>
        <taxon>Betaproteobacteria</taxon>
        <taxon>Burkholderiales</taxon>
        <taxon>Comamonadaceae</taxon>
        <taxon>Hydrogenophaga</taxon>
    </lineage>
</organism>
<keyword evidence="5 10" id="KW-1133">Transmembrane helix</keyword>
<keyword evidence="8 10" id="KW-0472">Membrane</keyword>
<name>A0A7Y8H2B3_9BURK</name>
<evidence type="ECO:0000256" key="2">
    <source>
        <dbReference type="ARBA" id="ARBA00022448"/>
    </source>
</evidence>
<feature type="transmembrane region" description="Helical" evidence="10">
    <location>
        <begin position="338"/>
        <end position="360"/>
    </location>
</feature>
<dbReference type="EMBL" id="VYGV01000028">
    <property type="protein sequence ID" value="NWF48594.1"/>
    <property type="molecule type" value="Genomic_DNA"/>
</dbReference>
<dbReference type="GO" id="GO:0015297">
    <property type="term" value="F:antiporter activity"/>
    <property type="evidence" value="ECO:0007669"/>
    <property type="project" value="UniProtKB-KW"/>
</dbReference>
<proteinExistence type="predicted"/>
<feature type="transmembrane region" description="Helical" evidence="10">
    <location>
        <begin position="42"/>
        <end position="66"/>
    </location>
</feature>
<evidence type="ECO:0000313" key="13">
    <source>
        <dbReference type="Proteomes" id="UP000545507"/>
    </source>
</evidence>
<accession>A0A7Y8H2B3</accession>
<reference evidence="12 13" key="1">
    <citation type="submission" date="2019-09" db="EMBL/GenBank/DDBJ databases">
        <title>Hydrogenophaga aromatica sp. nov., isolated from a para-xylene-degrading enrichment culture.</title>
        <authorList>
            <person name="Tancsics A."/>
            <person name="Banerjee S."/>
        </authorList>
    </citation>
    <scope>NUCLEOTIDE SEQUENCE [LARGE SCALE GENOMIC DNA]</scope>
    <source>
        <strain evidence="12 13">D2P1</strain>
    </source>
</reference>
<dbReference type="PANTHER" id="PTHR43562">
    <property type="entry name" value="NAPA-TYPE SODIUM/HYDROGEN ANTIPORTER"/>
    <property type="match status" value="1"/>
</dbReference>
<evidence type="ECO:0000256" key="5">
    <source>
        <dbReference type="ARBA" id="ARBA00022989"/>
    </source>
</evidence>
<dbReference type="AlphaFoldDB" id="A0A7Y8H2B3"/>
<evidence type="ECO:0000256" key="3">
    <source>
        <dbReference type="ARBA" id="ARBA00022449"/>
    </source>
</evidence>
<comment type="caution">
    <text evidence="12">The sequence shown here is derived from an EMBL/GenBank/DDBJ whole genome shotgun (WGS) entry which is preliminary data.</text>
</comment>
<feature type="transmembrane region" description="Helical" evidence="10">
    <location>
        <begin position="219"/>
        <end position="240"/>
    </location>
</feature>
<gene>
    <name evidence="12" type="ORF">F3K02_25530</name>
</gene>
<dbReference type="GO" id="GO:1902600">
    <property type="term" value="P:proton transmembrane transport"/>
    <property type="evidence" value="ECO:0007669"/>
    <property type="project" value="InterPro"/>
</dbReference>
<evidence type="ECO:0000256" key="10">
    <source>
        <dbReference type="SAM" id="Phobius"/>
    </source>
</evidence>
<dbReference type="InterPro" id="IPR038770">
    <property type="entry name" value="Na+/solute_symporter_sf"/>
</dbReference>
<feature type="transmembrane region" description="Helical" evidence="10">
    <location>
        <begin position="86"/>
        <end position="107"/>
    </location>
</feature>
<keyword evidence="3" id="KW-0050">Antiport</keyword>
<dbReference type="RefSeq" id="WP_177139330.1">
    <property type="nucleotide sequence ID" value="NZ_VYGV01000028.1"/>
</dbReference>
<dbReference type="Gene3D" id="1.20.1530.20">
    <property type="match status" value="1"/>
</dbReference>
<keyword evidence="9" id="KW-0739">Sodium transport</keyword>
<feature type="transmembrane region" description="Helical" evidence="10">
    <location>
        <begin position="146"/>
        <end position="168"/>
    </location>
</feature>
<evidence type="ECO:0000256" key="9">
    <source>
        <dbReference type="ARBA" id="ARBA00023201"/>
    </source>
</evidence>
<feature type="transmembrane region" description="Helical" evidence="10">
    <location>
        <begin position="174"/>
        <end position="198"/>
    </location>
</feature>
<keyword evidence="6" id="KW-0915">Sodium</keyword>
<feature type="transmembrane region" description="Helical" evidence="10">
    <location>
        <begin position="274"/>
        <end position="294"/>
    </location>
</feature>
<dbReference type="InterPro" id="IPR006153">
    <property type="entry name" value="Cation/H_exchanger_TM"/>
</dbReference>
<dbReference type="Proteomes" id="UP000545507">
    <property type="component" value="Unassembled WGS sequence"/>
</dbReference>
<evidence type="ECO:0000256" key="6">
    <source>
        <dbReference type="ARBA" id="ARBA00023053"/>
    </source>
</evidence>
<evidence type="ECO:0000256" key="8">
    <source>
        <dbReference type="ARBA" id="ARBA00023136"/>
    </source>
</evidence>
<evidence type="ECO:0000256" key="4">
    <source>
        <dbReference type="ARBA" id="ARBA00022692"/>
    </source>
</evidence>
<keyword evidence="2" id="KW-0813">Transport</keyword>
<sequence>MQILTSLLTLIVLARVLGHLFTRWGQPAIVGEMLAGILLGPAVLGLVAPNPALSGIASLAIFLVVLDAGLEMNFQDVQAAMRGRGFIVAMIAFFLPFGAGAAVAWAFDLDLMRTIFLGLCISITAMPVAVKMLDEMGLLQTAIGRYSVSTAVINDILALFILGVLLALPAQTSWAAILSTGGMVTLKLLVLALAVLGINALLDLLHRRGIDVSAGPEKLAALFGTEAVFGIVIVFVLAFGSLSESLGFHFVIGAFFGALLLDKRQFVAERYADLRRTLSSITGGFLAPVFFAYLGLEFQISALAEFGFVASVLIAAIASKVLAGWLGGRAIGMSNREALGLGFILNGRGAMELVVASIALERGFINQGLFSVLVLMGVVTTLLAPISFNAAVDRKMRERYRETGQL</sequence>
<evidence type="ECO:0000313" key="12">
    <source>
        <dbReference type="EMBL" id="NWF48594.1"/>
    </source>
</evidence>
<evidence type="ECO:0000256" key="7">
    <source>
        <dbReference type="ARBA" id="ARBA00023065"/>
    </source>
</evidence>
<dbReference type="GO" id="GO:0016020">
    <property type="term" value="C:membrane"/>
    <property type="evidence" value="ECO:0007669"/>
    <property type="project" value="UniProtKB-SubCell"/>
</dbReference>
<keyword evidence="7" id="KW-0406">Ion transport</keyword>
<evidence type="ECO:0000259" key="11">
    <source>
        <dbReference type="Pfam" id="PF00999"/>
    </source>
</evidence>